<evidence type="ECO:0000259" key="5">
    <source>
        <dbReference type="Pfam" id="PF25990"/>
    </source>
</evidence>
<dbReference type="OrthoDB" id="9793801at2"/>
<dbReference type="PROSITE" id="PS51257">
    <property type="entry name" value="PROKAR_LIPOPROTEIN"/>
    <property type="match status" value="1"/>
</dbReference>
<evidence type="ECO:0000259" key="4">
    <source>
        <dbReference type="Pfam" id="PF25881"/>
    </source>
</evidence>
<evidence type="ECO:0000256" key="3">
    <source>
        <dbReference type="SAM" id="Coils"/>
    </source>
</evidence>
<evidence type="ECO:0000256" key="1">
    <source>
        <dbReference type="ARBA" id="ARBA00004196"/>
    </source>
</evidence>
<keyword evidence="2 3" id="KW-0175">Coiled coil</keyword>
<dbReference type="PRINTS" id="PR01490">
    <property type="entry name" value="RTXTOXIND"/>
</dbReference>
<dbReference type="InterPro" id="IPR059052">
    <property type="entry name" value="HH_YbhG-like"/>
</dbReference>
<dbReference type="Pfam" id="PF25881">
    <property type="entry name" value="HH_YBHG"/>
    <property type="match status" value="1"/>
</dbReference>
<reference key="2">
    <citation type="submission" date="2011-05" db="EMBL/GenBank/DDBJ databases">
        <title>Complete genome sequence of the aerobic marine methanotroph Methylomonas methanica MC09.</title>
        <authorList>
            <person name="Boden R."/>
            <person name="Cunliffe M."/>
            <person name="Scanlan J."/>
            <person name="Moussard H."/>
            <person name="Kits K.D."/>
            <person name="Klotz M."/>
            <person name="Jetten M."/>
            <person name="Vuilleumier S."/>
            <person name="Han J."/>
            <person name="Peters L."/>
            <person name="Mikhailova N."/>
            <person name="Teshima H."/>
            <person name="Tapia R."/>
            <person name="Kyrpides N."/>
            <person name="Ivanova N."/>
            <person name="Pagani I."/>
            <person name="Cheng J.-F."/>
            <person name="Goodwin L."/>
            <person name="Han C."/>
            <person name="Hauser L."/>
            <person name="Land M."/>
            <person name="Lapidus A."/>
            <person name="Lucas S."/>
            <person name="Pitluck S."/>
            <person name="Woyke T."/>
            <person name="Stein L.Y."/>
            <person name="Murrell C."/>
        </authorList>
    </citation>
    <scope>NUCLEOTIDE SEQUENCE</scope>
    <source>
        <strain>MC09</strain>
    </source>
</reference>
<reference evidence="6 7" key="1">
    <citation type="journal article" date="2011" name="J. Bacteriol.">
        <title>Complete Genome Sequence of the Aerobic Marine Methanotroph Methylomonas methanica MC09.</title>
        <authorList>
            <person name="Boden R."/>
            <person name="Cunliffe M."/>
            <person name="Scanlan J."/>
            <person name="Moussard H."/>
            <person name="Kits K.D."/>
            <person name="Klotz M.G."/>
            <person name="Jetten M.S."/>
            <person name="Vuilleumier S."/>
            <person name="Han J."/>
            <person name="Peters L."/>
            <person name="Mikhailova N."/>
            <person name="Teshima H."/>
            <person name="Tapia R."/>
            <person name="Kyrpides N."/>
            <person name="Ivanova N."/>
            <person name="Pagani I."/>
            <person name="Cheng J.F."/>
            <person name="Goodwin L."/>
            <person name="Han C."/>
            <person name="Hauser L."/>
            <person name="Land M.L."/>
            <person name="Lapidus A."/>
            <person name="Lucas S."/>
            <person name="Pitluck S."/>
            <person name="Woyke T."/>
            <person name="Stein L."/>
            <person name="Murrell J.C."/>
        </authorList>
    </citation>
    <scope>NUCLEOTIDE SEQUENCE [LARGE SCALE GENOMIC DNA]</scope>
    <source>
        <strain evidence="6 7">MC09</strain>
    </source>
</reference>
<organism evidence="6 7">
    <name type="scientific">Methylomonas methanica (strain DSM 25384 / MC09)</name>
    <dbReference type="NCBI Taxonomy" id="857087"/>
    <lineage>
        <taxon>Bacteria</taxon>
        <taxon>Pseudomonadati</taxon>
        <taxon>Pseudomonadota</taxon>
        <taxon>Gammaproteobacteria</taxon>
        <taxon>Methylococcales</taxon>
        <taxon>Methylococcaceae</taxon>
        <taxon>Methylomonas</taxon>
    </lineage>
</organism>
<dbReference type="Pfam" id="PF25990">
    <property type="entry name" value="Beta-barrel_YknX"/>
    <property type="match status" value="1"/>
</dbReference>
<sequence length="342" mass="37463">MTKHHMAAIALVVASGCLIAGFYLHRDAPTSTQLTLYGNIDIRQVELSFREPERIAQILVKEGEQVKAGQLLATQVLNGYQYQVDLAEARLEAQQHQLDKLLHGSRPQEIGIARNDVKAAEASVTLAKKELQRLKTLAIKKLASPQSVDKAKAAYDSATENLQALKKQYALTSIGPRAEDIQVARAQLKVEQASLQLAQKSLQDAHLLAPSDAVVQNRILEPGDMASAQTPVLTLALQDPLWARTYVEERDLGKLRHGMPALVSSDSFPSKQYTGWIGYISPTAEFTPKAVETTELRTSLVYQLRVYVCNPQDQLRLGMPVTVNIDTAPASSTVTNCQADAS</sequence>
<dbReference type="Gene3D" id="2.40.50.100">
    <property type="match status" value="1"/>
</dbReference>
<evidence type="ECO:0000256" key="2">
    <source>
        <dbReference type="ARBA" id="ARBA00023054"/>
    </source>
</evidence>
<accession>F9ZWR4</accession>
<feature type="domain" description="YbhG-like alpha-helical hairpin" evidence="4">
    <location>
        <begin position="80"/>
        <end position="202"/>
    </location>
</feature>
<evidence type="ECO:0000313" key="6">
    <source>
        <dbReference type="EMBL" id="AEG00911.1"/>
    </source>
</evidence>
<dbReference type="PANTHER" id="PTHR32347">
    <property type="entry name" value="EFFLUX SYSTEM COMPONENT YKNX-RELATED"/>
    <property type="match status" value="1"/>
</dbReference>
<feature type="coiled-coil region" evidence="3">
    <location>
        <begin position="77"/>
        <end position="203"/>
    </location>
</feature>
<protein>
    <submittedName>
        <fullName evidence="6">Secretion protein HlyD family protein</fullName>
    </submittedName>
</protein>
<evidence type="ECO:0000313" key="7">
    <source>
        <dbReference type="Proteomes" id="UP000008888"/>
    </source>
</evidence>
<reference evidence="7" key="3">
    <citation type="submission" date="2011-05" db="EMBL/GenBank/DDBJ databases">
        <title>Complete sequence of Methylomonas methanica MC09.</title>
        <authorList>
            <consortium name="US DOE Joint Genome Institute"/>
            <person name="Lucas S."/>
            <person name="Han J."/>
            <person name="Lapidus A."/>
            <person name="Cheng J.-F."/>
            <person name="Goodwin L."/>
            <person name="Pitluck S."/>
            <person name="Peters L."/>
            <person name="Mikhailova N."/>
            <person name="Teshima H."/>
            <person name="Han C."/>
            <person name="Tapia R."/>
            <person name="Land M."/>
            <person name="Hauser L."/>
            <person name="Kyrpides N."/>
            <person name="Ivanova N."/>
            <person name="Pagani I."/>
            <person name="Stein L."/>
            <person name="Woyke T."/>
        </authorList>
    </citation>
    <scope>NUCLEOTIDE SEQUENCE [LARGE SCALE GENOMIC DNA]</scope>
    <source>
        <strain evidence="7">MC09</strain>
    </source>
</reference>
<dbReference type="STRING" id="857087.Metme_2520"/>
<dbReference type="InterPro" id="IPR050465">
    <property type="entry name" value="UPF0194_transport"/>
</dbReference>
<comment type="subcellular location">
    <subcellularLocation>
        <location evidence="1">Cell envelope</location>
    </subcellularLocation>
</comment>
<dbReference type="EMBL" id="CP002738">
    <property type="protein sequence ID" value="AEG00911.1"/>
    <property type="molecule type" value="Genomic_DNA"/>
</dbReference>
<dbReference type="Gene3D" id="1.10.287.470">
    <property type="entry name" value="Helix hairpin bin"/>
    <property type="match status" value="1"/>
</dbReference>
<dbReference type="AlphaFoldDB" id="F9ZWR4"/>
<proteinExistence type="predicted"/>
<dbReference type="Gene3D" id="2.40.30.170">
    <property type="match status" value="1"/>
</dbReference>
<name>F9ZWR4_METMM</name>
<dbReference type="SUPFAM" id="SSF111369">
    <property type="entry name" value="HlyD-like secretion proteins"/>
    <property type="match status" value="1"/>
</dbReference>
<dbReference type="RefSeq" id="WP_013819147.1">
    <property type="nucleotide sequence ID" value="NC_015572.1"/>
</dbReference>
<dbReference type="Proteomes" id="UP000008888">
    <property type="component" value="Chromosome"/>
</dbReference>
<dbReference type="GO" id="GO:0042597">
    <property type="term" value="C:periplasmic space"/>
    <property type="evidence" value="ECO:0007669"/>
    <property type="project" value="UniProtKB-SubCell"/>
</dbReference>
<gene>
    <name evidence="6" type="ordered locus">Metme_2520</name>
</gene>
<keyword evidence="7" id="KW-1185">Reference proteome</keyword>
<dbReference type="KEGG" id="mmt:Metme_2520"/>
<dbReference type="InterPro" id="IPR058636">
    <property type="entry name" value="Beta-barrel_YknX"/>
</dbReference>
<dbReference type="eggNOG" id="COG0845">
    <property type="taxonomic scope" value="Bacteria"/>
</dbReference>
<feature type="domain" description="YknX-like beta-barrel" evidence="5">
    <location>
        <begin position="244"/>
        <end position="325"/>
    </location>
</feature>
<dbReference type="HOGENOM" id="CLU_018816_6_3_6"/>
<dbReference type="PANTHER" id="PTHR32347:SF29">
    <property type="entry name" value="UPF0194 MEMBRANE PROTEIN YBHG"/>
    <property type="match status" value="1"/>
</dbReference>